<feature type="region of interest" description="Disordered" evidence="1">
    <location>
        <begin position="276"/>
        <end position="296"/>
    </location>
</feature>
<keyword evidence="2" id="KW-0812">Transmembrane</keyword>
<dbReference type="PANTHER" id="PTHR30469:SF20">
    <property type="entry name" value="EFFLUX RND TRANSPORTER PERIPLASMIC ADAPTOR SUBUNIT"/>
    <property type="match status" value="1"/>
</dbReference>
<name>A0A1I2CCV5_9BACT</name>
<dbReference type="STRING" id="54.SAMN02745121_05058"/>
<proteinExistence type="predicted"/>
<organism evidence="3 4">
    <name type="scientific">Nannocystis exedens</name>
    <dbReference type="NCBI Taxonomy" id="54"/>
    <lineage>
        <taxon>Bacteria</taxon>
        <taxon>Pseudomonadati</taxon>
        <taxon>Myxococcota</taxon>
        <taxon>Polyangia</taxon>
        <taxon>Nannocystales</taxon>
        <taxon>Nannocystaceae</taxon>
        <taxon>Nannocystis</taxon>
    </lineage>
</organism>
<dbReference type="Gene3D" id="2.40.50.100">
    <property type="match status" value="1"/>
</dbReference>
<gene>
    <name evidence="3" type="ORF">SAMN02745121_05058</name>
</gene>
<protein>
    <recommendedName>
        <fullName evidence="5">RND family efflux transporter, MFP subunit</fullName>
    </recommendedName>
</protein>
<keyword evidence="4" id="KW-1185">Reference proteome</keyword>
<dbReference type="AlphaFoldDB" id="A0A1I2CCV5"/>
<dbReference type="PANTHER" id="PTHR30469">
    <property type="entry name" value="MULTIDRUG RESISTANCE PROTEIN MDTA"/>
    <property type="match status" value="1"/>
</dbReference>
<feature type="transmembrane region" description="Helical" evidence="2">
    <location>
        <begin position="12"/>
        <end position="31"/>
    </location>
</feature>
<dbReference type="RefSeq" id="WP_096326709.1">
    <property type="nucleotide sequence ID" value="NZ_FOMX01000017.1"/>
</dbReference>
<evidence type="ECO:0000256" key="2">
    <source>
        <dbReference type="SAM" id="Phobius"/>
    </source>
</evidence>
<dbReference type="EMBL" id="FOMX01000017">
    <property type="protein sequence ID" value="SFE65995.1"/>
    <property type="molecule type" value="Genomic_DNA"/>
</dbReference>
<dbReference type="GO" id="GO:0015562">
    <property type="term" value="F:efflux transmembrane transporter activity"/>
    <property type="evidence" value="ECO:0007669"/>
    <property type="project" value="TreeGrafter"/>
</dbReference>
<evidence type="ECO:0008006" key="5">
    <source>
        <dbReference type="Google" id="ProtNLM"/>
    </source>
</evidence>
<keyword evidence="2" id="KW-0472">Membrane</keyword>
<dbReference type="Proteomes" id="UP000199400">
    <property type="component" value="Unassembled WGS sequence"/>
</dbReference>
<evidence type="ECO:0000313" key="4">
    <source>
        <dbReference type="Proteomes" id="UP000199400"/>
    </source>
</evidence>
<sequence length="455" mass="48994">MSTPSNDKPLFRSVATFVAFVLVGVGVYAWLQATRAAPRQRSAALQGRPVRVLELAPLEVVPRVVGYGAVEAQREWQALAQVSGTVVEVADRLEVGRIVQEGTVLLKIDPGSYAIEQGRSEAVVKAVRAQIAEIKARETSAASNLKIDERALELARGELERVRSLYEQGAAPLTDVEVAEKAVITAEKTVQSYRNTLGELPATRRVLEAQLEQQQAGVATTKLELAKTEIVAPFTMRLREVNAALQQVVTGGQALIVGDGIDVFEIPAQVPVGSLGSLLPPRKPDDPPPQPGGPSRLEGIEAIVRLEGQGLQRTWKGKFRRFGGIDPNTRMMIAVVQVDDTREPGAQPQGPRLNRGLYVEVELRGPPRADCLAVPRAAYHDGTLHVVGAEDKLELRKVEATLVQEEYVCVTGEVQAGDKIVLTELVPALAGMLLAPRVDDEGTAALQRAARGEAS</sequence>
<dbReference type="OrthoDB" id="9783047at2"/>
<keyword evidence="2" id="KW-1133">Transmembrane helix</keyword>
<evidence type="ECO:0000256" key="1">
    <source>
        <dbReference type="SAM" id="MobiDB-lite"/>
    </source>
</evidence>
<reference evidence="4" key="1">
    <citation type="submission" date="2016-10" db="EMBL/GenBank/DDBJ databases">
        <authorList>
            <person name="Varghese N."/>
            <person name="Submissions S."/>
        </authorList>
    </citation>
    <scope>NUCLEOTIDE SEQUENCE [LARGE SCALE GENOMIC DNA]</scope>
    <source>
        <strain evidence="4">ATCC 25963</strain>
    </source>
</reference>
<accession>A0A1I2CCV5</accession>
<dbReference type="Gene3D" id="2.40.420.20">
    <property type="match status" value="1"/>
</dbReference>
<dbReference type="SUPFAM" id="SSF111369">
    <property type="entry name" value="HlyD-like secretion proteins"/>
    <property type="match status" value="1"/>
</dbReference>
<dbReference type="GO" id="GO:1990281">
    <property type="term" value="C:efflux pump complex"/>
    <property type="evidence" value="ECO:0007669"/>
    <property type="project" value="TreeGrafter"/>
</dbReference>
<dbReference type="Gene3D" id="1.10.287.470">
    <property type="entry name" value="Helix hairpin bin"/>
    <property type="match status" value="1"/>
</dbReference>
<evidence type="ECO:0000313" key="3">
    <source>
        <dbReference type="EMBL" id="SFE65995.1"/>
    </source>
</evidence>